<dbReference type="AlphaFoldDB" id="A0AAE1J4Y3"/>
<dbReference type="SUPFAM" id="SSF49599">
    <property type="entry name" value="TRAF domain-like"/>
    <property type="match status" value="1"/>
</dbReference>
<dbReference type="PANTHER" id="PTHR46236:SF35">
    <property type="entry name" value="MATH DOMAIN-CONTAINING PROTEIN"/>
    <property type="match status" value="1"/>
</dbReference>
<comment type="caution">
    <text evidence="4">The sequence shown here is derived from an EMBL/GenBank/DDBJ whole genome shotgun (WGS) entry which is preliminary data.</text>
</comment>
<dbReference type="CDD" id="cd00121">
    <property type="entry name" value="MATH"/>
    <property type="match status" value="1"/>
</dbReference>
<feature type="domain" description="MATH" evidence="3">
    <location>
        <begin position="11"/>
        <end position="138"/>
    </location>
</feature>
<dbReference type="InterPro" id="IPR002083">
    <property type="entry name" value="MATH/TRAF_dom"/>
</dbReference>
<evidence type="ECO:0000313" key="5">
    <source>
        <dbReference type="Proteomes" id="UP001293593"/>
    </source>
</evidence>
<keyword evidence="1 2" id="KW-0175">Coiled coil</keyword>
<feature type="coiled-coil region" evidence="2">
    <location>
        <begin position="272"/>
        <end position="323"/>
    </location>
</feature>
<accession>A0AAE1J4Y3</accession>
<dbReference type="PROSITE" id="PS50144">
    <property type="entry name" value="MATH"/>
    <property type="match status" value="1"/>
</dbReference>
<dbReference type="InterPro" id="IPR050804">
    <property type="entry name" value="MCC"/>
</dbReference>
<dbReference type="Proteomes" id="UP001293593">
    <property type="component" value="Unassembled WGS sequence"/>
</dbReference>
<organism evidence="4 5">
    <name type="scientific">Acacia crassicarpa</name>
    <name type="common">northern wattle</name>
    <dbReference type="NCBI Taxonomy" id="499986"/>
    <lineage>
        <taxon>Eukaryota</taxon>
        <taxon>Viridiplantae</taxon>
        <taxon>Streptophyta</taxon>
        <taxon>Embryophyta</taxon>
        <taxon>Tracheophyta</taxon>
        <taxon>Spermatophyta</taxon>
        <taxon>Magnoliopsida</taxon>
        <taxon>eudicotyledons</taxon>
        <taxon>Gunneridae</taxon>
        <taxon>Pentapetalae</taxon>
        <taxon>rosids</taxon>
        <taxon>fabids</taxon>
        <taxon>Fabales</taxon>
        <taxon>Fabaceae</taxon>
        <taxon>Caesalpinioideae</taxon>
        <taxon>mimosoid clade</taxon>
        <taxon>Acacieae</taxon>
        <taxon>Acacia</taxon>
    </lineage>
</organism>
<keyword evidence="5" id="KW-1185">Reference proteome</keyword>
<evidence type="ECO:0000313" key="4">
    <source>
        <dbReference type="EMBL" id="KAK4261749.1"/>
    </source>
</evidence>
<name>A0AAE1J4Y3_9FABA</name>
<dbReference type="SMART" id="SM00061">
    <property type="entry name" value="MATH"/>
    <property type="match status" value="1"/>
</dbReference>
<proteinExistence type="predicted"/>
<gene>
    <name evidence="4" type="ORF">QN277_004705</name>
</gene>
<protein>
    <recommendedName>
        <fullName evidence="3">MATH domain-containing protein</fullName>
    </recommendedName>
</protein>
<evidence type="ECO:0000256" key="1">
    <source>
        <dbReference type="ARBA" id="ARBA00023054"/>
    </source>
</evidence>
<sequence>MKNQEVKDISCKKIAWTVRSFSKLKTNIGYYSWGFTIGDRAWKVALYRGSSQDGKSLAIFLRVADASSLPQGWCIYADFTITVVHQLAREKSITRGQGLPTKFNGNAVSWGYAMPLTTLEDPSSGYISKDECIVEVEIYSVRSEGINKPTSHPTYPSLFKEVKEAAAHLKGHDDGFIDFKDLGRIEKSFVSLLEEVCLWHPSLLNCKKNKSHKFTEWAFTALGRVLQFLKDKKWKDMNEEACEQLQHLWEELEISGLHLGWLEPVIKSALNMRGYEEKAEKVKRLKQELMVLEAETKERKGKLGDNEQKVESIRKELMNVEDAFEEKDLDAEIGYGKKP</sequence>
<dbReference type="Pfam" id="PF22486">
    <property type="entry name" value="MATH_2"/>
    <property type="match status" value="1"/>
</dbReference>
<dbReference type="EMBL" id="JAWXYG010000010">
    <property type="protein sequence ID" value="KAK4261749.1"/>
    <property type="molecule type" value="Genomic_DNA"/>
</dbReference>
<evidence type="ECO:0000256" key="2">
    <source>
        <dbReference type="SAM" id="Coils"/>
    </source>
</evidence>
<dbReference type="PANTHER" id="PTHR46236">
    <property type="entry name" value="TRAF-LIKE SUPERFAMILY PROTEIN"/>
    <property type="match status" value="1"/>
</dbReference>
<reference evidence="4" key="1">
    <citation type="submission" date="2023-10" db="EMBL/GenBank/DDBJ databases">
        <title>Chromosome-level genome of the transformable northern wattle, Acacia crassicarpa.</title>
        <authorList>
            <person name="Massaro I."/>
            <person name="Sinha N.R."/>
            <person name="Poethig S."/>
            <person name="Leichty A.R."/>
        </authorList>
    </citation>
    <scope>NUCLEOTIDE SEQUENCE</scope>
    <source>
        <strain evidence="4">Acra3RX</strain>
        <tissue evidence="4">Leaf</tissue>
    </source>
</reference>
<dbReference type="InterPro" id="IPR008974">
    <property type="entry name" value="TRAF-like"/>
</dbReference>
<dbReference type="Gene3D" id="2.60.210.10">
    <property type="entry name" value="Apoptosis, Tumor Necrosis Factor Receptor Associated Protein 2, Chain A"/>
    <property type="match status" value="1"/>
</dbReference>
<evidence type="ECO:0000259" key="3">
    <source>
        <dbReference type="PROSITE" id="PS50144"/>
    </source>
</evidence>